<reference evidence="2" key="3">
    <citation type="submission" date="2015-04" db="UniProtKB">
        <authorList>
            <consortium name="EnsemblPlants"/>
        </authorList>
    </citation>
    <scope>IDENTIFICATION</scope>
    <source>
        <strain evidence="2">cv. Jemalong A17</strain>
    </source>
</reference>
<evidence type="ECO:0000313" key="2">
    <source>
        <dbReference type="EnsemblPlants" id="KEH31454"/>
    </source>
</evidence>
<protein>
    <submittedName>
        <fullName evidence="1 2">Uncharacterized protein</fullName>
    </submittedName>
</protein>
<evidence type="ECO:0000313" key="3">
    <source>
        <dbReference type="Proteomes" id="UP000002051"/>
    </source>
</evidence>
<dbReference type="AlphaFoldDB" id="A0A072UNR3"/>
<dbReference type="HOGENOM" id="CLU_2501329_0_0_1"/>
<dbReference type="EnsemblPlants" id="KEH31454">
    <property type="protein sequence ID" value="KEH31454"/>
    <property type="gene ID" value="MTR_4g094840"/>
</dbReference>
<gene>
    <name evidence="1" type="ordered locus">MTR_4g094840</name>
</gene>
<dbReference type="EMBL" id="CM001220">
    <property type="protein sequence ID" value="KEH31454.1"/>
    <property type="molecule type" value="Genomic_DNA"/>
</dbReference>
<name>A0A072UNR3_MEDTR</name>
<dbReference type="Proteomes" id="UP000002051">
    <property type="component" value="Chromosome 4"/>
</dbReference>
<evidence type="ECO:0000313" key="1">
    <source>
        <dbReference type="EMBL" id="KEH31454.1"/>
    </source>
</evidence>
<proteinExistence type="predicted"/>
<sequence length="86" mass="10039">MGFEVDSKTVVNNICRNAIINKCAHLLGTDLTNTDVKFIRRQANKEFYSTKGSIYTLDWYEYVKLQNREILVTILTTMFGTDFHRN</sequence>
<accession>A0A072UNR3</accession>
<reference evidence="1 3" key="2">
    <citation type="journal article" date="2014" name="BMC Genomics">
        <title>An improved genome release (version Mt4.0) for the model legume Medicago truncatula.</title>
        <authorList>
            <person name="Tang H."/>
            <person name="Krishnakumar V."/>
            <person name="Bidwell S."/>
            <person name="Rosen B."/>
            <person name="Chan A."/>
            <person name="Zhou S."/>
            <person name="Gentzbittel L."/>
            <person name="Childs K.L."/>
            <person name="Yandell M."/>
            <person name="Gundlach H."/>
            <person name="Mayer K.F."/>
            <person name="Schwartz D.C."/>
            <person name="Town C.D."/>
        </authorList>
    </citation>
    <scope>GENOME REANNOTATION</scope>
    <source>
        <strain evidence="1">A17</strain>
        <strain evidence="2 3">cv. Jemalong A17</strain>
    </source>
</reference>
<organism evidence="1 3">
    <name type="scientific">Medicago truncatula</name>
    <name type="common">Barrel medic</name>
    <name type="synonym">Medicago tribuloides</name>
    <dbReference type="NCBI Taxonomy" id="3880"/>
    <lineage>
        <taxon>Eukaryota</taxon>
        <taxon>Viridiplantae</taxon>
        <taxon>Streptophyta</taxon>
        <taxon>Embryophyta</taxon>
        <taxon>Tracheophyta</taxon>
        <taxon>Spermatophyta</taxon>
        <taxon>Magnoliopsida</taxon>
        <taxon>eudicotyledons</taxon>
        <taxon>Gunneridae</taxon>
        <taxon>Pentapetalae</taxon>
        <taxon>rosids</taxon>
        <taxon>fabids</taxon>
        <taxon>Fabales</taxon>
        <taxon>Fabaceae</taxon>
        <taxon>Papilionoideae</taxon>
        <taxon>50 kb inversion clade</taxon>
        <taxon>NPAAA clade</taxon>
        <taxon>Hologalegina</taxon>
        <taxon>IRL clade</taxon>
        <taxon>Trifolieae</taxon>
        <taxon>Medicago</taxon>
    </lineage>
</organism>
<keyword evidence="3" id="KW-1185">Reference proteome</keyword>
<reference evidence="1 3" key="1">
    <citation type="journal article" date="2011" name="Nature">
        <title>The Medicago genome provides insight into the evolution of rhizobial symbioses.</title>
        <authorList>
            <person name="Young N.D."/>
            <person name="Debelle F."/>
            <person name="Oldroyd G.E."/>
            <person name="Geurts R."/>
            <person name="Cannon S.B."/>
            <person name="Udvardi M.K."/>
            <person name="Benedito V.A."/>
            <person name="Mayer K.F."/>
            <person name="Gouzy J."/>
            <person name="Schoof H."/>
            <person name="Van de Peer Y."/>
            <person name="Proost S."/>
            <person name="Cook D.R."/>
            <person name="Meyers B.C."/>
            <person name="Spannagl M."/>
            <person name="Cheung F."/>
            <person name="De Mita S."/>
            <person name="Krishnakumar V."/>
            <person name="Gundlach H."/>
            <person name="Zhou S."/>
            <person name="Mudge J."/>
            <person name="Bharti A.K."/>
            <person name="Murray J.D."/>
            <person name="Naoumkina M.A."/>
            <person name="Rosen B."/>
            <person name="Silverstein K.A."/>
            <person name="Tang H."/>
            <person name="Rombauts S."/>
            <person name="Zhao P.X."/>
            <person name="Zhou P."/>
            <person name="Barbe V."/>
            <person name="Bardou P."/>
            <person name="Bechner M."/>
            <person name="Bellec A."/>
            <person name="Berger A."/>
            <person name="Berges H."/>
            <person name="Bidwell S."/>
            <person name="Bisseling T."/>
            <person name="Choisne N."/>
            <person name="Couloux A."/>
            <person name="Denny R."/>
            <person name="Deshpande S."/>
            <person name="Dai X."/>
            <person name="Doyle J.J."/>
            <person name="Dudez A.M."/>
            <person name="Farmer A.D."/>
            <person name="Fouteau S."/>
            <person name="Franken C."/>
            <person name="Gibelin C."/>
            <person name="Gish J."/>
            <person name="Goldstein S."/>
            <person name="Gonzalez A.J."/>
            <person name="Green P.J."/>
            <person name="Hallab A."/>
            <person name="Hartog M."/>
            <person name="Hua A."/>
            <person name="Humphray S.J."/>
            <person name="Jeong D.H."/>
            <person name="Jing Y."/>
            <person name="Jocker A."/>
            <person name="Kenton S.M."/>
            <person name="Kim D.J."/>
            <person name="Klee K."/>
            <person name="Lai H."/>
            <person name="Lang C."/>
            <person name="Lin S."/>
            <person name="Macmil S.L."/>
            <person name="Magdelenat G."/>
            <person name="Matthews L."/>
            <person name="McCorrison J."/>
            <person name="Monaghan E.L."/>
            <person name="Mun J.H."/>
            <person name="Najar F.Z."/>
            <person name="Nicholson C."/>
            <person name="Noirot C."/>
            <person name="O'Bleness M."/>
            <person name="Paule C.R."/>
            <person name="Poulain J."/>
            <person name="Prion F."/>
            <person name="Qin B."/>
            <person name="Qu C."/>
            <person name="Retzel E.F."/>
            <person name="Riddle C."/>
            <person name="Sallet E."/>
            <person name="Samain S."/>
            <person name="Samson N."/>
            <person name="Sanders I."/>
            <person name="Saurat O."/>
            <person name="Scarpelli C."/>
            <person name="Schiex T."/>
            <person name="Segurens B."/>
            <person name="Severin A.J."/>
            <person name="Sherrier D.J."/>
            <person name="Shi R."/>
            <person name="Sims S."/>
            <person name="Singer S.R."/>
            <person name="Sinharoy S."/>
            <person name="Sterck L."/>
            <person name="Viollet A."/>
            <person name="Wang B.B."/>
            <person name="Wang K."/>
            <person name="Wang M."/>
            <person name="Wang X."/>
            <person name="Warfsmann J."/>
            <person name="Weissenbach J."/>
            <person name="White D.D."/>
            <person name="White J.D."/>
            <person name="Wiley G.B."/>
            <person name="Wincker P."/>
            <person name="Xing Y."/>
            <person name="Yang L."/>
            <person name="Yao Z."/>
            <person name="Ying F."/>
            <person name="Zhai J."/>
            <person name="Zhou L."/>
            <person name="Zuber A."/>
            <person name="Denarie J."/>
            <person name="Dixon R.A."/>
            <person name="May G.D."/>
            <person name="Schwartz D.C."/>
            <person name="Rogers J."/>
            <person name="Quetier F."/>
            <person name="Town C.D."/>
            <person name="Roe B.A."/>
        </authorList>
    </citation>
    <scope>NUCLEOTIDE SEQUENCE [LARGE SCALE GENOMIC DNA]</scope>
    <source>
        <strain evidence="1">A17</strain>
        <strain evidence="2 3">cv. Jemalong A17</strain>
    </source>
</reference>